<dbReference type="EMBL" id="AZBU02000001">
    <property type="protein sequence ID" value="TMS38585.1"/>
    <property type="molecule type" value="Genomic_DNA"/>
</dbReference>
<organism evidence="1 2">
    <name type="scientific">Steinernema carpocapsae</name>
    <name type="common">Entomopathogenic nematode</name>
    <dbReference type="NCBI Taxonomy" id="34508"/>
    <lineage>
        <taxon>Eukaryota</taxon>
        <taxon>Metazoa</taxon>
        <taxon>Ecdysozoa</taxon>
        <taxon>Nematoda</taxon>
        <taxon>Chromadorea</taxon>
        <taxon>Rhabditida</taxon>
        <taxon>Tylenchina</taxon>
        <taxon>Panagrolaimomorpha</taxon>
        <taxon>Strongyloidoidea</taxon>
        <taxon>Steinernematidae</taxon>
        <taxon>Steinernema</taxon>
    </lineage>
</organism>
<dbReference type="AlphaFoldDB" id="A0A4U8UZZ0"/>
<protein>
    <submittedName>
        <fullName evidence="1">Uncharacterized protein</fullName>
    </submittedName>
</protein>
<gene>
    <name evidence="1" type="ORF">L596_005276</name>
</gene>
<evidence type="ECO:0000313" key="1">
    <source>
        <dbReference type="EMBL" id="TMS38585.1"/>
    </source>
</evidence>
<proteinExistence type="predicted"/>
<name>A0A4U8UZZ0_STECR</name>
<comment type="caution">
    <text evidence="1">The sequence shown here is derived from an EMBL/GenBank/DDBJ whole genome shotgun (WGS) entry which is preliminary data.</text>
</comment>
<dbReference type="Proteomes" id="UP000298663">
    <property type="component" value="Chromosome X"/>
</dbReference>
<reference evidence="1 2" key="2">
    <citation type="journal article" date="2019" name="G3 (Bethesda)">
        <title>Hybrid Assembly of the Genome of the Entomopathogenic Nematode Steinernema carpocapsae Identifies the X-Chromosome.</title>
        <authorList>
            <person name="Serra L."/>
            <person name="Macchietto M."/>
            <person name="Macias-Munoz A."/>
            <person name="McGill C.J."/>
            <person name="Rodriguez I.M."/>
            <person name="Rodriguez B."/>
            <person name="Murad R."/>
            <person name="Mortazavi A."/>
        </authorList>
    </citation>
    <scope>NUCLEOTIDE SEQUENCE [LARGE SCALE GENOMIC DNA]</scope>
    <source>
        <strain evidence="1 2">ALL</strain>
    </source>
</reference>
<keyword evidence="2" id="KW-1185">Reference proteome</keyword>
<sequence>MFRGGTEQKLSTGALDSVTLQVNVRRIICIVPSVAEFILERNALFREVLPEIQQFAVGCDIDIEYVDPTEELHEDPSKFASLLSLIQRPESLTIVTINVEVSS</sequence>
<reference evidence="1 2" key="1">
    <citation type="journal article" date="2015" name="Genome Biol.">
        <title>Comparative genomics of Steinernema reveals deeply conserved gene regulatory networks.</title>
        <authorList>
            <person name="Dillman A.R."/>
            <person name="Macchietto M."/>
            <person name="Porter C.F."/>
            <person name="Rogers A."/>
            <person name="Williams B."/>
            <person name="Antoshechkin I."/>
            <person name="Lee M.M."/>
            <person name="Goodwin Z."/>
            <person name="Lu X."/>
            <person name="Lewis E.E."/>
            <person name="Goodrich-Blair H."/>
            <person name="Stock S.P."/>
            <person name="Adams B.J."/>
            <person name="Sternberg P.W."/>
            <person name="Mortazavi A."/>
        </authorList>
    </citation>
    <scope>NUCLEOTIDE SEQUENCE [LARGE SCALE GENOMIC DNA]</scope>
    <source>
        <strain evidence="1 2">ALL</strain>
    </source>
</reference>
<dbReference type="EMBL" id="CM016762">
    <property type="protein sequence ID" value="TMS38585.1"/>
    <property type="molecule type" value="Genomic_DNA"/>
</dbReference>
<accession>A0A4U8UZZ0</accession>
<evidence type="ECO:0000313" key="2">
    <source>
        <dbReference type="Proteomes" id="UP000298663"/>
    </source>
</evidence>